<evidence type="ECO:0000313" key="3">
    <source>
        <dbReference type="Proteomes" id="UP001152759"/>
    </source>
</evidence>
<accession>A0A9P0EW17</accession>
<evidence type="ECO:0000313" key="2">
    <source>
        <dbReference type="EMBL" id="CAH0381154.1"/>
    </source>
</evidence>
<keyword evidence="1" id="KW-1133">Transmembrane helix</keyword>
<proteinExistence type="predicted"/>
<dbReference type="AlphaFoldDB" id="A0A9P0EW17"/>
<keyword evidence="1" id="KW-0472">Membrane</keyword>
<dbReference type="GO" id="GO:0005615">
    <property type="term" value="C:extracellular space"/>
    <property type="evidence" value="ECO:0007669"/>
    <property type="project" value="TreeGrafter"/>
</dbReference>
<dbReference type="FunFam" id="3.40.720.10:FF:000017">
    <property type="entry name" value="Predicted protein"/>
    <property type="match status" value="1"/>
</dbReference>
<dbReference type="SUPFAM" id="SSF53649">
    <property type="entry name" value="Alkaline phosphatase-like"/>
    <property type="match status" value="1"/>
</dbReference>
<dbReference type="Pfam" id="PF02995">
    <property type="entry name" value="DUF229"/>
    <property type="match status" value="1"/>
</dbReference>
<dbReference type="EMBL" id="OU963862">
    <property type="protein sequence ID" value="CAH0381154.1"/>
    <property type="molecule type" value="Genomic_DNA"/>
</dbReference>
<gene>
    <name evidence="2" type="ORF">BEMITA_LOCUS832</name>
</gene>
<dbReference type="InterPro" id="IPR017850">
    <property type="entry name" value="Alkaline_phosphatase_core_sf"/>
</dbReference>
<protein>
    <recommendedName>
        <fullName evidence="4">DUF229 domain containing protein</fullName>
    </recommendedName>
</protein>
<keyword evidence="3" id="KW-1185">Reference proteome</keyword>
<dbReference type="InterPro" id="IPR004245">
    <property type="entry name" value="DUF229"/>
</dbReference>
<sequence length="669" mass="75838">MVVPSKQPLLGEFRAVAVWIRQDAKVKMTTSGALSRPNAKVVPLILLAMLFIIFYYFNEDLMPLSELQIKFRANAFRGKAPGAGGSCRIPSVDPFHPSIMKYMKPQTPIRCDNKPLTKAAYDPKTDLYTLEIIENALKTYKLSKNQRKSLSCCYYPLTPTNKNDGNYKKMKKTCTKFQSNTTLSYQPEMVQIDCTVESRKKRKSIYQDVHSTATKRQKLSHKATPRNQSQDAFNVLVVGIDSVSYANFQRQMPATLQLLRNTSWIEYKGYNKVGDNTLPNLMPILTGHSLPQIEKTCWHGRSDYFDSCPFIWKNFSAHNYATMYAEDEYKISSFNFVKKGFKKPPVDYYARAYMHSATAALKAKMINGLHYCLGPTTSVDRVLGYSLDFLRQMNDTRFFGLVWVNSMTHNSLQTAHAMDAIMVDYFFALSELGVLDNTFVVFLSDHGIRFGQFRQTFFGWFEERLPFLFFHVPARFRELYPEQVQNLEENADMLTSPYEVHVTLHKVLDPTADVTPVGCPKCRGLFDPVDGNRSCDDAGIPFDWCVCGEFIPQSTNGPEAVSVGRELVNEINRLTYNKSASADRVCAKFKMTEVTSARRITNSANKSDVALQIIVKTTPGRAVFEATVGYSPEIKVLGSISRLDSYGSEGDCVDTAWMRKYCYCVPKGS</sequence>
<reference evidence="2" key="1">
    <citation type="submission" date="2021-12" db="EMBL/GenBank/DDBJ databases">
        <authorList>
            <person name="King R."/>
        </authorList>
    </citation>
    <scope>NUCLEOTIDE SEQUENCE</scope>
</reference>
<keyword evidence="1" id="KW-0812">Transmembrane</keyword>
<evidence type="ECO:0000256" key="1">
    <source>
        <dbReference type="SAM" id="Phobius"/>
    </source>
</evidence>
<dbReference type="Proteomes" id="UP001152759">
    <property type="component" value="Chromosome 1"/>
</dbReference>
<organism evidence="2 3">
    <name type="scientific">Bemisia tabaci</name>
    <name type="common">Sweetpotato whitefly</name>
    <name type="synonym">Aleurodes tabaci</name>
    <dbReference type="NCBI Taxonomy" id="7038"/>
    <lineage>
        <taxon>Eukaryota</taxon>
        <taxon>Metazoa</taxon>
        <taxon>Ecdysozoa</taxon>
        <taxon>Arthropoda</taxon>
        <taxon>Hexapoda</taxon>
        <taxon>Insecta</taxon>
        <taxon>Pterygota</taxon>
        <taxon>Neoptera</taxon>
        <taxon>Paraneoptera</taxon>
        <taxon>Hemiptera</taxon>
        <taxon>Sternorrhyncha</taxon>
        <taxon>Aleyrodoidea</taxon>
        <taxon>Aleyrodidae</taxon>
        <taxon>Aleyrodinae</taxon>
        <taxon>Bemisia</taxon>
    </lineage>
</organism>
<dbReference type="KEGG" id="btab:109041306"/>
<dbReference type="Gene3D" id="3.40.720.10">
    <property type="entry name" value="Alkaline Phosphatase, subunit A"/>
    <property type="match status" value="1"/>
</dbReference>
<feature type="transmembrane region" description="Helical" evidence="1">
    <location>
        <begin position="41"/>
        <end position="57"/>
    </location>
</feature>
<dbReference type="CDD" id="cd16021">
    <property type="entry name" value="ALP_like"/>
    <property type="match status" value="1"/>
</dbReference>
<dbReference type="PANTHER" id="PTHR10974">
    <property type="entry name" value="FI08016P-RELATED"/>
    <property type="match status" value="1"/>
</dbReference>
<evidence type="ECO:0008006" key="4">
    <source>
        <dbReference type="Google" id="ProtNLM"/>
    </source>
</evidence>
<dbReference type="PANTHER" id="PTHR10974:SF9">
    <property type="entry name" value="DUF229 DOMAIN CONTAINING PROTEIN-RELATED"/>
    <property type="match status" value="1"/>
</dbReference>
<name>A0A9P0EW17_BEMTA</name>